<evidence type="ECO:0000313" key="3">
    <source>
        <dbReference type="Proteomes" id="UP001205740"/>
    </source>
</evidence>
<evidence type="ECO:0000256" key="1">
    <source>
        <dbReference type="SAM" id="MobiDB-lite"/>
    </source>
</evidence>
<reference evidence="2 3" key="1">
    <citation type="submission" date="2022-06" db="EMBL/GenBank/DDBJ databases">
        <title>Genomic Encyclopedia of Archaeal and Bacterial Type Strains, Phase II (KMG-II): from individual species to whole genera.</title>
        <authorList>
            <person name="Goeker M."/>
        </authorList>
    </citation>
    <scope>NUCLEOTIDE SEQUENCE [LARGE SCALE GENOMIC DNA]</scope>
    <source>
        <strain evidence="2 3">DSM 45037</strain>
    </source>
</reference>
<sequence>MTRSVIVQMDVITATDTTINTHNTASPIGLPHPIESAAPPETGDPLRCYSRPHATLRYSL</sequence>
<gene>
    <name evidence="2" type="ORF">LX12_000806</name>
</gene>
<dbReference type="Proteomes" id="UP001205740">
    <property type="component" value="Unassembled WGS sequence"/>
</dbReference>
<protein>
    <submittedName>
        <fullName evidence="2">Uncharacterized protein</fullName>
    </submittedName>
</protein>
<accession>A0ABT1GYL8</accession>
<feature type="region of interest" description="Disordered" evidence="1">
    <location>
        <begin position="23"/>
        <end position="49"/>
    </location>
</feature>
<name>A0ABT1GYL8_9NOCA</name>
<evidence type="ECO:0000313" key="2">
    <source>
        <dbReference type="EMBL" id="MCP2159627.1"/>
    </source>
</evidence>
<organism evidence="2 3">
    <name type="scientific">Williamsia serinedens</name>
    <dbReference type="NCBI Taxonomy" id="391736"/>
    <lineage>
        <taxon>Bacteria</taxon>
        <taxon>Bacillati</taxon>
        <taxon>Actinomycetota</taxon>
        <taxon>Actinomycetes</taxon>
        <taxon>Mycobacteriales</taxon>
        <taxon>Nocardiaceae</taxon>
        <taxon>Williamsia</taxon>
    </lineage>
</organism>
<proteinExistence type="predicted"/>
<dbReference type="EMBL" id="JAMTCG010000002">
    <property type="protein sequence ID" value="MCP2159627.1"/>
    <property type="molecule type" value="Genomic_DNA"/>
</dbReference>
<keyword evidence="3" id="KW-1185">Reference proteome</keyword>
<comment type="caution">
    <text evidence="2">The sequence shown here is derived from an EMBL/GenBank/DDBJ whole genome shotgun (WGS) entry which is preliminary data.</text>
</comment>